<name>A0ABX8AXK7_9BACT</name>
<dbReference type="Gene3D" id="3.30.450.30">
    <property type="entry name" value="Dynein light chain 2a, cytoplasmic"/>
    <property type="match status" value="1"/>
</dbReference>
<evidence type="ECO:0000313" key="2">
    <source>
        <dbReference type="Proteomes" id="UP000677668"/>
    </source>
</evidence>
<evidence type="ECO:0008006" key="3">
    <source>
        <dbReference type="Google" id="ProtNLM"/>
    </source>
</evidence>
<gene>
    <name evidence="1" type="ORF">J8C05_08560</name>
</gene>
<keyword evidence="2" id="KW-1185">Reference proteome</keyword>
<sequence>MSKAHEVFLQDLMRMPGIKSALLVNNRGEVLLSAGQFALNSQATVQMGVLLAQLSAVAEIEYNKVEEISMVFADGRITTFTNLDLMIETTYGTQEVFLILVSVPAANLPTMRMTVKVAADKLKKDRAVAGLRVSVSVLRRNLLTRDRLDATSWELLEAMNRA</sequence>
<dbReference type="RefSeq" id="WP_058867036.1">
    <property type="nucleotide sequence ID" value="NZ_CP072642.1"/>
</dbReference>
<organism evidence="1 2">
    <name type="scientific">Chloracidobacterium sp. N</name>
    <dbReference type="NCBI Taxonomy" id="2821540"/>
    <lineage>
        <taxon>Bacteria</taxon>
        <taxon>Pseudomonadati</taxon>
        <taxon>Acidobacteriota</taxon>
        <taxon>Terriglobia</taxon>
        <taxon>Terriglobales</taxon>
        <taxon>Acidobacteriaceae</taxon>
        <taxon>Chloracidobacterium</taxon>
        <taxon>Chloracidobacterium aggregatum</taxon>
    </lineage>
</organism>
<dbReference type="EMBL" id="CP072642">
    <property type="protein sequence ID" value="QUV93418.1"/>
    <property type="molecule type" value="Genomic_DNA"/>
</dbReference>
<accession>A0ABX8AXK7</accession>
<reference evidence="1 2" key="1">
    <citation type="submission" date="2021-03" db="EMBL/GenBank/DDBJ databases">
        <title>Genomic and phenotypic characterization of Chloracidobacterium isolates provides evidence for multiple species.</title>
        <authorList>
            <person name="Saini M.K."/>
            <person name="Costas A.M.G."/>
            <person name="Tank M."/>
            <person name="Bryant D.A."/>
        </authorList>
    </citation>
    <scope>NUCLEOTIDE SEQUENCE [LARGE SCALE GENOMIC DNA]</scope>
    <source>
        <strain evidence="1 2">N</strain>
    </source>
</reference>
<dbReference type="Proteomes" id="UP000677668">
    <property type="component" value="Chromosome 1"/>
</dbReference>
<protein>
    <recommendedName>
        <fullName evidence="3">Roadblock/LAMTOR2 domain-containing protein</fullName>
    </recommendedName>
</protein>
<dbReference type="SUPFAM" id="SSF103196">
    <property type="entry name" value="Roadblock/LC7 domain"/>
    <property type="match status" value="1"/>
</dbReference>
<proteinExistence type="predicted"/>
<evidence type="ECO:0000313" key="1">
    <source>
        <dbReference type="EMBL" id="QUV93418.1"/>
    </source>
</evidence>